<dbReference type="GO" id="GO:0008541">
    <property type="term" value="C:proteasome regulatory particle, lid subcomplex"/>
    <property type="evidence" value="ECO:0007669"/>
    <property type="project" value="TreeGrafter"/>
</dbReference>
<dbReference type="GO" id="GO:0005198">
    <property type="term" value="F:structural molecule activity"/>
    <property type="evidence" value="ECO:0007669"/>
    <property type="project" value="TreeGrafter"/>
</dbReference>
<evidence type="ECO:0000256" key="1">
    <source>
        <dbReference type="ARBA" id="ARBA00022942"/>
    </source>
</evidence>
<dbReference type="GO" id="GO:0006511">
    <property type="term" value="P:ubiquitin-dependent protein catabolic process"/>
    <property type="evidence" value="ECO:0007669"/>
    <property type="project" value="TreeGrafter"/>
</dbReference>
<feature type="domain" description="PSD13 N-terminal" evidence="2">
    <location>
        <begin position="3"/>
        <end position="119"/>
    </location>
</feature>
<evidence type="ECO:0000313" key="4">
    <source>
        <dbReference type="Proteomes" id="UP000784294"/>
    </source>
</evidence>
<protein>
    <recommendedName>
        <fullName evidence="2">PSD13 N-terminal domain-containing protein</fullName>
    </recommendedName>
</protein>
<dbReference type="GO" id="GO:0005829">
    <property type="term" value="C:cytosol"/>
    <property type="evidence" value="ECO:0007669"/>
    <property type="project" value="TreeGrafter"/>
</dbReference>
<dbReference type="GO" id="GO:0005634">
    <property type="term" value="C:nucleus"/>
    <property type="evidence" value="ECO:0007669"/>
    <property type="project" value="TreeGrafter"/>
</dbReference>
<dbReference type="InterPro" id="IPR054179">
    <property type="entry name" value="PSD13_N"/>
</dbReference>
<sequence length="130" mass="14598">MNCKEARILCNTTIGMVKLVKMIDLPGTREMIESTGAELESIDGVTSVHSLFYRMSSRYYQIIGNHAEYYREALRFLGCTDASELDDAEKLQWAITTTLAALLGEGVYNFGELVSRDALIKCLYLLNCLN</sequence>
<organism evidence="3 4">
    <name type="scientific">Protopolystoma xenopodis</name>
    <dbReference type="NCBI Taxonomy" id="117903"/>
    <lineage>
        <taxon>Eukaryota</taxon>
        <taxon>Metazoa</taxon>
        <taxon>Spiralia</taxon>
        <taxon>Lophotrochozoa</taxon>
        <taxon>Platyhelminthes</taxon>
        <taxon>Monogenea</taxon>
        <taxon>Polyopisthocotylea</taxon>
        <taxon>Polystomatidea</taxon>
        <taxon>Polystomatidae</taxon>
        <taxon>Protopolystoma</taxon>
    </lineage>
</organism>
<dbReference type="AlphaFoldDB" id="A0A3S5AD37"/>
<evidence type="ECO:0000259" key="2">
    <source>
        <dbReference type="Pfam" id="PF22037"/>
    </source>
</evidence>
<dbReference type="Pfam" id="PF22037">
    <property type="entry name" value="PSD13_N"/>
    <property type="match status" value="1"/>
</dbReference>
<proteinExistence type="predicted"/>
<gene>
    <name evidence="3" type="ORF">PXEA_LOCUS19611</name>
</gene>
<dbReference type="OrthoDB" id="1093at2759"/>
<name>A0A3S5AD37_9PLAT</name>
<evidence type="ECO:0000313" key="3">
    <source>
        <dbReference type="EMBL" id="VEL26171.1"/>
    </source>
</evidence>
<accession>A0A3S5AD37</accession>
<keyword evidence="1" id="KW-0647">Proteasome</keyword>
<dbReference type="EMBL" id="CAAALY010078521">
    <property type="protein sequence ID" value="VEL26171.1"/>
    <property type="molecule type" value="Genomic_DNA"/>
</dbReference>
<dbReference type="Proteomes" id="UP000784294">
    <property type="component" value="Unassembled WGS sequence"/>
</dbReference>
<dbReference type="PANTHER" id="PTHR10539">
    <property type="entry name" value="26S PROTEASOME NON-ATPASE REGULATORY SUBUNIT 13"/>
    <property type="match status" value="1"/>
</dbReference>
<dbReference type="PANTHER" id="PTHR10539:SF0">
    <property type="entry name" value="26S PROTEASOME NON-ATPASE REGULATORY SUBUNIT 13"/>
    <property type="match status" value="1"/>
</dbReference>
<reference evidence="3" key="1">
    <citation type="submission" date="2018-11" db="EMBL/GenBank/DDBJ databases">
        <authorList>
            <consortium name="Pathogen Informatics"/>
        </authorList>
    </citation>
    <scope>NUCLEOTIDE SEQUENCE</scope>
</reference>
<dbReference type="InterPro" id="IPR035298">
    <property type="entry name" value="PSMD13"/>
</dbReference>
<comment type="caution">
    <text evidence="3">The sequence shown here is derived from an EMBL/GenBank/DDBJ whole genome shotgun (WGS) entry which is preliminary data.</text>
</comment>
<keyword evidence="4" id="KW-1185">Reference proteome</keyword>